<proteinExistence type="predicted"/>
<accession>I4BZ80</accession>
<evidence type="ECO:0000313" key="2">
    <source>
        <dbReference type="Proteomes" id="UP000006061"/>
    </source>
</evidence>
<dbReference type="Proteomes" id="UP000006061">
    <property type="component" value="Chromosome"/>
</dbReference>
<organism evidence="1 2">
    <name type="scientific">Acetomicrobium mobile (strain ATCC BAA-54 / DSM 13181 / JCM 12221 / NGA)</name>
    <name type="common">Anaerobaculum mobile</name>
    <dbReference type="NCBI Taxonomy" id="891968"/>
    <lineage>
        <taxon>Bacteria</taxon>
        <taxon>Thermotogati</taxon>
        <taxon>Synergistota</taxon>
        <taxon>Synergistia</taxon>
        <taxon>Synergistales</taxon>
        <taxon>Acetomicrobiaceae</taxon>
        <taxon>Acetomicrobium</taxon>
    </lineage>
</organism>
<dbReference type="EMBL" id="CP003198">
    <property type="protein sequence ID" value="AFM22587.1"/>
    <property type="molecule type" value="Genomic_DNA"/>
</dbReference>
<evidence type="ECO:0000313" key="1">
    <source>
        <dbReference type="EMBL" id="AFM22587.1"/>
    </source>
</evidence>
<keyword evidence="2" id="KW-1185">Reference proteome</keyword>
<dbReference type="AlphaFoldDB" id="I4BZ80"/>
<dbReference type="HOGENOM" id="CLU_2230860_0_0_0"/>
<sequence precursor="true">MRMTKLFLLLFAAFLIVVVPLAKPGFCETNVYYGMLSKLQFDPPYVFLSTADEQGVKKFMWVADETIFIGADDQEMTPRQFAQAYQGNSVEVTAEGFKAKIVKRVFF</sequence>
<protein>
    <submittedName>
        <fullName evidence="1">Uncharacterized protein</fullName>
    </submittedName>
</protein>
<reference evidence="2" key="1">
    <citation type="journal article" date="2013" name="Stand. Genomic Sci.">
        <title>Complete genome sequence of the moderate thermophile Anaerobaculum mobile type strain (NGA(T)).</title>
        <authorList>
            <person name="Mavromatis K."/>
            <person name="Stackebrandt E."/>
            <person name="Held B."/>
            <person name="Lapidus A."/>
            <person name="Nolan M."/>
            <person name="Lucas S."/>
            <person name="Hammon N."/>
            <person name="Deshpande S."/>
            <person name="Cheng J.F."/>
            <person name="Tapia R."/>
            <person name="Goodwin L.A."/>
            <person name="Pitluck S."/>
            <person name="Liolios K."/>
            <person name="Pagani I."/>
            <person name="Ivanova N."/>
            <person name="Mikhailova N."/>
            <person name="Huntemann M."/>
            <person name="Pati A."/>
            <person name="Chen A."/>
            <person name="Palaniappan K."/>
            <person name="Land M."/>
            <person name="Rohde M."/>
            <person name="Spring S."/>
            <person name="Goker M."/>
            <person name="Woyke T."/>
            <person name="Detter J.C."/>
            <person name="Bristow J."/>
            <person name="Eisen J.A."/>
            <person name="Markowitz V."/>
            <person name="Hugenholtz P."/>
            <person name="Klenk H.P."/>
            <person name="Kyrpides N.C."/>
        </authorList>
    </citation>
    <scope>NUCLEOTIDE SEQUENCE</scope>
    <source>
        <strain evidence="2">ATCC BAA-54 / DSM 13181 / NGA</strain>
    </source>
</reference>
<name>I4BZ80_ACEMN</name>
<gene>
    <name evidence="1" type="ordered locus">Anamo_2004</name>
</gene>
<dbReference type="STRING" id="891968.Anamo_2004"/>
<dbReference type="KEGG" id="amo:Anamo_2004"/>